<dbReference type="GeneTree" id="ENSGT01030000234768"/>
<reference evidence="2" key="1">
    <citation type="submission" date="2025-08" db="UniProtKB">
        <authorList>
            <consortium name="Ensembl"/>
        </authorList>
    </citation>
    <scope>IDENTIFICATION</scope>
</reference>
<dbReference type="Pfam" id="PF02758">
    <property type="entry name" value="PYRIN"/>
    <property type="match status" value="1"/>
</dbReference>
<dbReference type="SUPFAM" id="SSF47986">
    <property type="entry name" value="DEATH domain"/>
    <property type="match status" value="1"/>
</dbReference>
<dbReference type="SMART" id="SM01289">
    <property type="entry name" value="PYRIN"/>
    <property type="match status" value="1"/>
</dbReference>
<dbReference type="InterPro" id="IPR011029">
    <property type="entry name" value="DEATH-like_dom_sf"/>
</dbReference>
<reference evidence="2" key="2">
    <citation type="submission" date="2025-09" db="UniProtKB">
        <authorList>
            <consortium name="Ensembl"/>
        </authorList>
    </citation>
    <scope>IDENTIFICATION</scope>
</reference>
<protein>
    <recommendedName>
        <fullName evidence="1">Pyrin domain-containing protein</fullName>
    </recommendedName>
</protein>
<evidence type="ECO:0000259" key="1">
    <source>
        <dbReference type="PROSITE" id="PS50824"/>
    </source>
</evidence>
<dbReference type="InterPro" id="IPR004020">
    <property type="entry name" value="DAPIN"/>
</dbReference>
<sequence length="131" mass="14580">MSDKKLAIADALANLTKAEYDKFCMFLVDGHGERRVPLSKVEGKNFLEVTNVLVNFFTEDEAMVITSELLTLIGCLQQAKELSKSPLCVCVCVCVCLFSNPLWEWNGKIRSSNTGSSRQTWELKCAPGSRI</sequence>
<dbReference type="AlphaFoldDB" id="A0A3Q2Y1A2"/>
<name>A0A3Q2Y1A2_HIPCM</name>
<keyword evidence="3" id="KW-1185">Reference proteome</keyword>
<dbReference type="Ensembl" id="ENSHCOT00000017765.1">
    <property type="protein sequence ID" value="ENSHCOP00000011140.1"/>
    <property type="gene ID" value="ENSHCOG00000013900.1"/>
</dbReference>
<evidence type="ECO:0000313" key="3">
    <source>
        <dbReference type="Proteomes" id="UP000264820"/>
    </source>
</evidence>
<dbReference type="PROSITE" id="PS50824">
    <property type="entry name" value="DAPIN"/>
    <property type="match status" value="1"/>
</dbReference>
<accession>A0A3Q2Y1A2</accession>
<dbReference type="Proteomes" id="UP000264820">
    <property type="component" value="Unplaced"/>
</dbReference>
<proteinExistence type="predicted"/>
<dbReference type="Gene3D" id="1.10.533.10">
    <property type="entry name" value="Death Domain, Fas"/>
    <property type="match status" value="1"/>
</dbReference>
<evidence type="ECO:0000313" key="2">
    <source>
        <dbReference type="Ensembl" id="ENSHCOP00000011140.1"/>
    </source>
</evidence>
<feature type="domain" description="Pyrin" evidence="1">
    <location>
        <begin position="1"/>
        <end position="88"/>
    </location>
</feature>
<organism evidence="2 3">
    <name type="scientific">Hippocampus comes</name>
    <name type="common">Tiger tail seahorse</name>
    <dbReference type="NCBI Taxonomy" id="109280"/>
    <lineage>
        <taxon>Eukaryota</taxon>
        <taxon>Metazoa</taxon>
        <taxon>Chordata</taxon>
        <taxon>Craniata</taxon>
        <taxon>Vertebrata</taxon>
        <taxon>Euteleostomi</taxon>
        <taxon>Actinopterygii</taxon>
        <taxon>Neopterygii</taxon>
        <taxon>Teleostei</taxon>
        <taxon>Neoteleostei</taxon>
        <taxon>Acanthomorphata</taxon>
        <taxon>Syngnathiaria</taxon>
        <taxon>Syngnathiformes</taxon>
        <taxon>Syngnathoidei</taxon>
        <taxon>Syngnathidae</taxon>
        <taxon>Hippocampus</taxon>
    </lineage>
</organism>